<dbReference type="RefSeq" id="WP_079665582.1">
    <property type="nucleotide sequence ID" value="NZ_FUYZ01000001.1"/>
</dbReference>
<keyword evidence="1" id="KW-0732">Signal</keyword>
<evidence type="ECO:0000313" key="3">
    <source>
        <dbReference type="Proteomes" id="UP000191112"/>
    </source>
</evidence>
<proteinExistence type="predicted"/>
<protein>
    <submittedName>
        <fullName evidence="2">HmuY protein</fullName>
    </submittedName>
</protein>
<feature type="signal peptide" evidence="1">
    <location>
        <begin position="1"/>
        <end position="22"/>
    </location>
</feature>
<dbReference type="Proteomes" id="UP000191112">
    <property type="component" value="Unassembled WGS sequence"/>
</dbReference>
<dbReference type="STRING" id="619805.SAMN05660477_00279"/>
<dbReference type="EMBL" id="FUYZ01000001">
    <property type="protein sequence ID" value="SKB62138.1"/>
    <property type="molecule type" value="Genomic_DNA"/>
</dbReference>
<keyword evidence="3" id="KW-1185">Reference proteome</keyword>
<reference evidence="2 3" key="1">
    <citation type="submission" date="2017-02" db="EMBL/GenBank/DDBJ databases">
        <authorList>
            <person name="Peterson S.W."/>
        </authorList>
    </citation>
    <scope>NUCLEOTIDE SEQUENCE [LARGE SCALE GENOMIC DNA]</scope>
    <source>
        <strain evidence="2 3">DSM 22323</strain>
    </source>
</reference>
<name>A0A1T5CRL4_9FLAO</name>
<evidence type="ECO:0000313" key="2">
    <source>
        <dbReference type="EMBL" id="SKB62138.1"/>
    </source>
</evidence>
<evidence type="ECO:0000256" key="1">
    <source>
        <dbReference type="SAM" id="SignalP"/>
    </source>
</evidence>
<organism evidence="2 3">
    <name type="scientific">Soonwooa buanensis</name>
    <dbReference type="NCBI Taxonomy" id="619805"/>
    <lineage>
        <taxon>Bacteria</taxon>
        <taxon>Pseudomonadati</taxon>
        <taxon>Bacteroidota</taxon>
        <taxon>Flavobacteriia</taxon>
        <taxon>Flavobacteriales</taxon>
        <taxon>Weeksellaceae</taxon>
        <taxon>Chryseobacterium group</taxon>
        <taxon>Soonwooa</taxon>
    </lineage>
</organism>
<dbReference type="OrthoDB" id="1091850at2"/>
<feature type="chain" id="PRO_5013227869" evidence="1">
    <location>
        <begin position="23"/>
        <end position="366"/>
    </location>
</feature>
<dbReference type="PROSITE" id="PS51257">
    <property type="entry name" value="PROKAR_LIPOPROTEIN"/>
    <property type="match status" value="1"/>
</dbReference>
<dbReference type="Pfam" id="PF14064">
    <property type="entry name" value="HmuY"/>
    <property type="match status" value="2"/>
</dbReference>
<dbReference type="CDD" id="cd12105">
    <property type="entry name" value="HmuY"/>
    <property type="match status" value="1"/>
</dbReference>
<dbReference type="AlphaFoldDB" id="A0A1T5CRL4"/>
<accession>A0A1T5CRL4</accession>
<dbReference type="InterPro" id="IPR025921">
    <property type="entry name" value="HmuY"/>
</dbReference>
<gene>
    <name evidence="2" type="ORF">SAMN05660477_00279</name>
</gene>
<sequence>MKLLKILGFSVLTILAQSCLSADEDPVKLAPISGKNLTPNIGGAAQPNQVWVHLSTGEMTTNKRTDWDLAFYTGEQFRVLINSSIISAVGKIPNATDIDKITAKDVEALQDQIQIGTFDANNLKYIDNPNGDFRNQTSGIGEIKDTDSDNSIYLLNMGRDIYDGTITTGSVITGGEHRGWMKIQILKTATAYKIKYAKLEESSHQEYVVSKDSDYNFKFLNLNQKREVVIHPKKKMWDLGFTVFTNEVYTAEGQAAGSYVFADFVVSNLVDGVGAYQVNVATGQTLDAAYNAFKLKDIDASKFIFNDQRAIGDKWRITTGSNGAQVYSNRFFIIKSADGFYFKLRFNRMTNDKGERGHTTFEYDPL</sequence>